<feature type="compositionally biased region" description="Low complexity" evidence="1">
    <location>
        <begin position="221"/>
        <end position="235"/>
    </location>
</feature>
<accession>W4JS44</accession>
<name>W4JS44_HETIT</name>
<dbReference type="InParanoid" id="W4JS44"/>
<evidence type="ECO:0000313" key="2">
    <source>
        <dbReference type="EMBL" id="ETW76358.1"/>
    </source>
</evidence>
<dbReference type="OrthoDB" id="5419821at2759"/>
<dbReference type="HOGENOM" id="CLU_834347_0_0_1"/>
<dbReference type="EMBL" id="KI925464">
    <property type="protein sequence ID" value="ETW76358.1"/>
    <property type="molecule type" value="Genomic_DNA"/>
</dbReference>
<dbReference type="STRING" id="747525.W4JS44"/>
<feature type="compositionally biased region" description="Low complexity" evidence="1">
    <location>
        <begin position="199"/>
        <end position="212"/>
    </location>
</feature>
<gene>
    <name evidence="2" type="ORF">HETIRDRAFT_460754</name>
</gene>
<dbReference type="RefSeq" id="XP_009551277.1">
    <property type="nucleotide sequence ID" value="XM_009552982.1"/>
</dbReference>
<dbReference type="GeneID" id="20677109"/>
<dbReference type="Proteomes" id="UP000030671">
    <property type="component" value="Unassembled WGS sequence"/>
</dbReference>
<dbReference type="KEGG" id="hir:HETIRDRAFT_460754"/>
<feature type="compositionally biased region" description="Polar residues" evidence="1">
    <location>
        <begin position="142"/>
        <end position="154"/>
    </location>
</feature>
<organism evidence="2 3">
    <name type="scientific">Heterobasidion irregulare (strain TC 32-1)</name>
    <dbReference type="NCBI Taxonomy" id="747525"/>
    <lineage>
        <taxon>Eukaryota</taxon>
        <taxon>Fungi</taxon>
        <taxon>Dikarya</taxon>
        <taxon>Basidiomycota</taxon>
        <taxon>Agaricomycotina</taxon>
        <taxon>Agaricomycetes</taxon>
        <taxon>Russulales</taxon>
        <taxon>Bondarzewiaceae</taxon>
        <taxon>Heterobasidion</taxon>
        <taxon>Heterobasidion annosum species complex</taxon>
    </lineage>
</organism>
<dbReference type="AlphaFoldDB" id="W4JS44"/>
<reference evidence="2 3" key="1">
    <citation type="journal article" date="2012" name="New Phytol.">
        <title>Insight into trade-off between wood decay and parasitism from the genome of a fungal forest pathogen.</title>
        <authorList>
            <person name="Olson A."/>
            <person name="Aerts A."/>
            <person name="Asiegbu F."/>
            <person name="Belbahri L."/>
            <person name="Bouzid O."/>
            <person name="Broberg A."/>
            <person name="Canback B."/>
            <person name="Coutinho P.M."/>
            <person name="Cullen D."/>
            <person name="Dalman K."/>
            <person name="Deflorio G."/>
            <person name="van Diepen L.T."/>
            <person name="Dunand C."/>
            <person name="Duplessis S."/>
            <person name="Durling M."/>
            <person name="Gonthier P."/>
            <person name="Grimwood J."/>
            <person name="Fossdal C.G."/>
            <person name="Hansson D."/>
            <person name="Henrissat B."/>
            <person name="Hietala A."/>
            <person name="Himmelstrand K."/>
            <person name="Hoffmeister D."/>
            <person name="Hogberg N."/>
            <person name="James T.Y."/>
            <person name="Karlsson M."/>
            <person name="Kohler A."/>
            <person name="Kues U."/>
            <person name="Lee Y.H."/>
            <person name="Lin Y.C."/>
            <person name="Lind M."/>
            <person name="Lindquist E."/>
            <person name="Lombard V."/>
            <person name="Lucas S."/>
            <person name="Lunden K."/>
            <person name="Morin E."/>
            <person name="Murat C."/>
            <person name="Park J."/>
            <person name="Raffaello T."/>
            <person name="Rouze P."/>
            <person name="Salamov A."/>
            <person name="Schmutz J."/>
            <person name="Solheim H."/>
            <person name="Stahlberg J."/>
            <person name="Velez H."/>
            <person name="de Vries R.P."/>
            <person name="Wiebenga A."/>
            <person name="Woodward S."/>
            <person name="Yakovlev I."/>
            <person name="Garbelotto M."/>
            <person name="Martin F."/>
            <person name="Grigoriev I.V."/>
            <person name="Stenlid J."/>
        </authorList>
    </citation>
    <scope>NUCLEOTIDE SEQUENCE [LARGE SCALE GENOMIC DNA]</scope>
    <source>
        <strain evidence="2 3">TC 32-1</strain>
    </source>
</reference>
<feature type="region of interest" description="Disordered" evidence="1">
    <location>
        <begin position="194"/>
        <end position="280"/>
    </location>
</feature>
<sequence length="333" mass="35073">MDSESELSDIEYEPAALGQPEYKLRSALKPPRTTTYTAQALYDFVAKVHQTFQIAVEMVKENKSFLAVTQGPTTISLLDMVMMMLVIYLFRERMPKEALARCVQGMRQFVRKEHTDIRWNASVVATGMGFLAQLQGGSEQKLQLASNAPASTGVTAPGSGARHDPPPPPPPTDTPAATAPASVVHRRLAAMRAAKESLNASNPTAPASSSTNVALPLPPTSAGARGMAGPARGSATAGGSGSESTAGRQDVRYHPYRGSSASSASGARTTSSPAVQQGGDVRMKDEFGAHAMGWDGMGCGSAMGVEGWMGDDGRRGVWLMGSAWTEGAERDDT</sequence>
<keyword evidence="3" id="KW-1185">Reference proteome</keyword>
<proteinExistence type="predicted"/>
<evidence type="ECO:0000313" key="3">
    <source>
        <dbReference type="Proteomes" id="UP000030671"/>
    </source>
</evidence>
<feature type="compositionally biased region" description="Low complexity" evidence="1">
    <location>
        <begin position="257"/>
        <end position="272"/>
    </location>
</feature>
<evidence type="ECO:0000256" key="1">
    <source>
        <dbReference type="SAM" id="MobiDB-lite"/>
    </source>
</evidence>
<protein>
    <submittedName>
        <fullName evidence="2">Uncharacterized protein</fullName>
    </submittedName>
</protein>
<feature type="region of interest" description="Disordered" evidence="1">
    <location>
        <begin position="142"/>
        <end position="182"/>
    </location>
</feature>